<dbReference type="GO" id="GO:0006542">
    <property type="term" value="P:glutamine biosynthetic process"/>
    <property type="evidence" value="ECO:0007669"/>
    <property type="project" value="InterPro"/>
</dbReference>
<dbReference type="PROSITE" id="PS51986">
    <property type="entry name" value="GS_BETA_GRASP"/>
    <property type="match status" value="1"/>
</dbReference>
<keyword evidence="7" id="KW-0460">Magnesium</keyword>
<dbReference type="SUPFAM" id="SSF55931">
    <property type="entry name" value="Glutamine synthetase/guanido kinase"/>
    <property type="match status" value="1"/>
</dbReference>
<evidence type="ECO:0000256" key="4">
    <source>
        <dbReference type="ARBA" id="ARBA00022723"/>
    </source>
</evidence>
<evidence type="ECO:0000313" key="13">
    <source>
        <dbReference type="Proteomes" id="UP000191663"/>
    </source>
</evidence>
<evidence type="ECO:0000256" key="9">
    <source>
        <dbReference type="RuleBase" id="RU000384"/>
    </source>
</evidence>
<keyword evidence="5" id="KW-0547">Nucleotide-binding</keyword>
<evidence type="ECO:0000256" key="1">
    <source>
        <dbReference type="ARBA" id="ARBA00001946"/>
    </source>
</evidence>
<dbReference type="InterPro" id="IPR014746">
    <property type="entry name" value="Gln_synth/guanido_kin_cat_dom"/>
</dbReference>
<dbReference type="GO" id="GO:0005524">
    <property type="term" value="F:ATP binding"/>
    <property type="evidence" value="ECO:0007669"/>
    <property type="project" value="UniProtKB-KW"/>
</dbReference>
<keyword evidence="4" id="KW-0479">Metal-binding</keyword>
<name>A0A1V4QFW7_UNCW3</name>
<feature type="domain" description="GS catalytic" evidence="11">
    <location>
        <begin position="105"/>
        <end position="440"/>
    </location>
</feature>
<dbReference type="Pfam" id="PF03951">
    <property type="entry name" value="Gln-synt_N"/>
    <property type="match status" value="1"/>
</dbReference>
<dbReference type="GO" id="GO:0046872">
    <property type="term" value="F:metal ion binding"/>
    <property type="evidence" value="ECO:0007669"/>
    <property type="project" value="UniProtKB-KW"/>
</dbReference>
<dbReference type="Gene3D" id="3.30.590.10">
    <property type="entry name" value="Glutamine synthetase/guanido kinase, catalytic domain"/>
    <property type="match status" value="1"/>
</dbReference>
<protein>
    <submittedName>
        <fullName evidence="12">Glutamine synthetase</fullName>
    </submittedName>
</protein>
<organism evidence="12 13">
    <name type="scientific">candidate division WOR-3 bacterium 4484_100</name>
    <dbReference type="NCBI Taxonomy" id="1936077"/>
    <lineage>
        <taxon>Bacteria</taxon>
        <taxon>Bacteria division WOR-3</taxon>
    </lineage>
</organism>
<evidence type="ECO:0000313" key="12">
    <source>
        <dbReference type="EMBL" id="OPX18132.1"/>
    </source>
</evidence>
<dbReference type="FunFam" id="3.30.590.10:FF:000003">
    <property type="entry name" value="Glutamine synthetase 2"/>
    <property type="match status" value="1"/>
</dbReference>
<accession>A0A1V4QFW7</accession>
<evidence type="ECO:0000256" key="3">
    <source>
        <dbReference type="ARBA" id="ARBA00022598"/>
    </source>
</evidence>
<dbReference type="PANTHER" id="PTHR43785:SF12">
    <property type="entry name" value="TYPE-1 GLUTAMINE SYNTHETASE 2"/>
    <property type="match status" value="1"/>
</dbReference>
<dbReference type="InterPro" id="IPR027303">
    <property type="entry name" value="Gln_synth_gly_rich_site"/>
</dbReference>
<dbReference type="SUPFAM" id="SSF54368">
    <property type="entry name" value="Glutamine synthetase, N-terminal domain"/>
    <property type="match status" value="1"/>
</dbReference>
<evidence type="ECO:0000256" key="7">
    <source>
        <dbReference type="ARBA" id="ARBA00022842"/>
    </source>
</evidence>
<proteinExistence type="inferred from homology"/>
<dbReference type="PROSITE" id="PS00181">
    <property type="entry name" value="GLNA_ATP"/>
    <property type="match status" value="1"/>
</dbReference>
<comment type="similarity">
    <text evidence="2 8 9">Belongs to the glutamine synthetase family.</text>
</comment>
<comment type="cofactor">
    <cofactor evidence="1">
        <name>Mg(2+)</name>
        <dbReference type="ChEBI" id="CHEBI:18420"/>
    </cofactor>
</comment>
<dbReference type="PANTHER" id="PTHR43785">
    <property type="entry name" value="GAMMA-GLUTAMYLPUTRESCINE SYNTHETASE"/>
    <property type="match status" value="1"/>
</dbReference>
<evidence type="ECO:0000256" key="2">
    <source>
        <dbReference type="ARBA" id="ARBA00009897"/>
    </source>
</evidence>
<keyword evidence="3" id="KW-0436">Ligase</keyword>
<dbReference type="InterPro" id="IPR008146">
    <property type="entry name" value="Gln_synth_cat_dom"/>
</dbReference>
<dbReference type="Proteomes" id="UP000191663">
    <property type="component" value="Unassembled WGS sequence"/>
</dbReference>
<gene>
    <name evidence="12" type="ORF">BXT86_02820</name>
</gene>
<dbReference type="PROSITE" id="PS51987">
    <property type="entry name" value="GS_CATALYTIC"/>
    <property type="match status" value="1"/>
</dbReference>
<dbReference type="SMART" id="SM01230">
    <property type="entry name" value="Gln-synt_C"/>
    <property type="match status" value="1"/>
</dbReference>
<evidence type="ECO:0000256" key="8">
    <source>
        <dbReference type="PROSITE-ProRule" id="PRU01330"/>
    </source>
</evidence>
<sequence>MDAKEILKYTEEKDVKFIELWFTDILGYLKSFTIPREELERAFEEGVGFDGSSIQGFVRIDESDMVAQPVPETFTILPWRPKERGTARMFCDILNPDRTPFGGDPRNILKRNLAYAREKFGYTFYIGPELEFFYFKNPEGTDVLDAGGYFDLIPRDEAIDLRRETVLTLEEMGIRVEYAHHEVAPSQHEIDLHFTDALTMADIVMTHRLTVKEIAFRHGVYATFMPKPLFGQNGSGMHTHMSLFKDGKNVFWEKGGRYFLSQTALQFIAGLLKYSPEICAVIAQWVNSYKRLVPGYEAPVYLSWAQKNRSDLIRVPMYKPGKEDATRIEYRAPDPACNPYLAFSCLLRAGLSGIEEGLTPPEPVTDNIYQMSEKERQQRGIKSLPGSLIEAIKLAEKSDLVRTTLGEHTFQEFIGNKKLEWDSYRKAVTEYEIRRYLPVL</sequence>
<evidence type="ECO:0000256" key="6">
    <source>
        <dbReference type="ARBA" id="ARBA00022840"/>
    </source>
</evidence>
<keyword evidence="6" id="KW-0067">ATP-binding</keyword>
<evidence type="ECO:0000259" key="10">
    <source>
        <dbReference type="PROSITE" id="PS51986"/>
    </source>
</evidence>
<dbReference type="AlphaFoldDB" id="A0A1V4QFW7"/>
<dbReference type="InterPro" id="IPR008147">
    <property type="entry name" value="Gln_synt_N"/>
</dbReference>
<dbReference type="GO" id="GO:0004356">
    <property type="term" value="F:glutamine synthetase activity"/>
    <property type="evidence" value="ECO:0007669"/>
    <property type="project" value="InterPro"/>
</dbReference>
<dbReference type="Gene3D" id="3.10.20.70">
    <property type="entry name" value="Glutamine synthetase, N-terminal domain"/>
    <property type="match status" value="1"/>
</dbReference>
<feature type="domain" description="GS beta-grasp" evidence="10">
    <location>
        <begin position="13"/>
        <end position="98"/>
    </location>
</feature>
<evidence type="ECO:0000256" key="5">
    <source>
        <dbReference type="ARBA" id="ARBA00022741"/>
    </source>
</evidence>
<dbReference type="InterPro" id="IPR036651">
    <property type="entry name" value="Gln_synt_N_sf"/>
</dbReference>
<evidence type="ECO:0000259" key="11">
    <source>
        <dbReference type="PROSITE" id="PS51987"/>
    </source>
</evidence>
<dbReference type="Pfam" id="PF00120">
    <property type="entry name" value="Gln-synt_C"/>
    <property type="match status" value="1"/>
</dbReference>
<reference evidence="13" key="1">
    <citation type="submission" date="2017-01" db="EMBL/GenBank/DDBJ databases">
        <title>Novel pathways for hydrocarbon cycling and metabolic interdependencies in hydrothermal sediment communities.</title>
        <authorList>
            <person name="Dombrowski N."/>
            <person name="Seitz K."/>
            <person name="Teske A."/>
            <person name="Baker B."/>
        </authorList>
    </citation>
    <scope>NUCLEOTIDE SEQUENCE [LARGE SCALE GENOMIC DNA]</scope>
</reference>
<dbReference type="EMBL" id="MUKB01000037">
    <property type="protein sequence ID" value="OPX18132.1"/>
    <property type="molecule type" value="Genomic_DNA"/>
</dbReference>
<comment type="caution">
    <text evidence="12">The sequence shown here is derived from an EMBL/GenBank/DDBJ whole genome shotgun (WGS) entry which is preliminary data.</text>
</comment>